<sequence>MRGYAQLSRFAADGSYKPAIPEPSIIREHPDSKVLTRRIHHQNIFWKEISWRFISALVFSAFIIVTLYKFSTLGNLSLWQKRGFHVVIILLSSFVSLLLGSLLGFLGCMIRWPLLARQENNPLDVDMILGIHNPTGALRLIWHHTANGKWTFTTLAVTVFLFLNISARLSVAAFGLTFDLNEVPSIEYQIKVADWSTRDWFDLSKDSLTGAFDDNVVVEPTLSNYATFGLLTAPTNFDQKSPSSYNTTNLGGQGLDRKVEGNEITYSYFLKEYHDRETTLSKDKVIHSSARCVGRRLFDYNVYENGTIVGNIETRDGGSEYYIRFLYDLLHQFVDNEYEYLWAAPLDLAKLSDPSACAITYLYKQNNWANKTDGATYFECTTCLTSRNNERGIGADVLHGLPPGNTSYLANLLLALGPSEHYYQTDSPDSLLIRRYPSINRIEQFVNALEYEIPVDQPRADVPVYSELHSANIAARLPILAIMGAEMILPKVTRDGGPSERPFVDVILTVRWSSVIAVLLAIIVGQLLIIIIVILYCRKVLVRDNNSYLSLARLMKSAMEKVDGRSTDTGVELAEYLETKNVRMRYGTRNTDKAGVYEVDLWNDVKNSFPDGKYG</sequence>
<dbReference type="Proteomes" id="UP001370758">
    <property type="component" value="Unassembled WGS sequence"/>
</dbReference>
<dbReference type="AlphaFoldDB" id="A0AAV9VST8"/>
<evidence type="ECO:0000256" key="1">
    <source>
        <dbReference type="SAM" id="Phobius"/>
    </source>
</evidence>
<proteinExistence type="predicted"/>
<feature type="transmembrane region" description="Helical" evidence="1">
    <location>
        <begin position="83"/>
        <end position="108"/>
    </location>
</feature>
<reference evidence="2 3" key="1">
    <citation type="submission" date="2023-08" db="EMBL/GenBank/DDBJ databases">
        <authorList>
            <person name="Palmer J.M."/>
        </authorList>
    </citation>
    <scope>NUCLEOTIDE SEQUENCE [LARGE SCALE GENOMIC DNA]</scope>
    <source>
        <strain evidence="2 3">TWF481</strain>
    </source>
</reference>
<organism evidence="2 3">
    <name type="scientific">Arthrobotrys musiformis</name>
    <dbReference type="NCBI Taxonomy" id="47236"/>
    <lineage>
        <taxon>Eukaryota</taxon>
        <taxon>Fungi</taxon>
        <taxon>Dikarya</taxon>
        <taxon>Ascomycota</taxon>
        <taxon>Pezizomycotina</taxon>
        <taxon>Orbiliomycetes</taxon>
        <taxon>Orbiliales</taxon>
        <taxon>Orbiliaceae</taxon>
        <taxon>Arthrobotrys</taxon>
    </lineage>
</organism>
<feature type="transmembrane region" description="Helical" evidence="1">
    <location>
        <begin position="512"/>
        <end position="537"/>
    </location>
</feature>
<keyword evidence="1" id="KW-0812">Transmembrane</keyword>
<protein>
    <submittedName>
        <fullName evidence="2">Uncharacterized protein</fullName>
    </submittedName>
</protein>
<gene>
    <name evidence="2" type="ORF">TWF481_002316</name>
</gene>
<feature type="transmembrane region" description="Helical" evidence="1">
    <location>
        <begin position="49"/>
        <end position="71"/>
    </location>
</feature>
<accession>A0AAV9VST8</accession>
<comment type="caution">
    <text evidence="2">The sequence shown here is derived from an EMBL/GenBank/DDBJ whole genome shotgun (WGS) entry which is preliminary data.</text>
</comment>
<evidence type="ECO:0000313" key="2">
    <source>
        <dbReference type="EMBL" id="KAK6496291.1"/>
    </source>
</evidence>
<dbReference type="EMBL" id="JAVHJL010000011">
    <property type="protein sequence ID" value="KAK6496291.1"/>
    <property type="molecule type" value="Genomic_DNA"/>
</dbReference>
<evidence type="ECO:0000313" key="3">
    <source>
        <dbReference type="Proteomes" id="UP001370758"/>
    </source>
</evidence>
<keyword evidence="3" id="KW-1185">Reference proteome</keyword>
<keyword evidence="1" id="KW-1133">Transmembrane helix</keyword>
<keyword evidence="1" id="KW-0472">Membrane</keyword>
<name>A0AAV9VST8_9PEZI</name>